<evidence type="ECO:0008006" key="3">
    <source>
        <dbReference type="Google" id="ProtNLM"/>
    </source>
</evidence>
<dbReference type="RefSeq" id="WP_022612319.1">
    <property type="nucleotide sequence ID" value="NZ_LK391965.1"/>
</dbReference>
<proteinExistence type="predicted"/>
<name>A0AAV2VS65_9VIBR</name>
<dbReference type="AlphaFoldDB" id="A0AAV2VS65"/>
<sequence length="150" mass="17207">MVIFIRSLSNLLIAITLFVSFSVVAIDNPDKPDPVSQIDALSAPFIDKIEQVSGYRDTLLAYTDYHEFLSLQIKDTVSSLMSQLTETEQDSFKAGHEAWEKYIESQYEFIEQVWSKDNFGTASAIDRGEFKARLLREKLIALHYYQNTLL</sequence>
<comment type="caution">
    <text evidence="1">The sequence shown here is derived from an EMBL/GenBank/DDBJ whole genome shotgun (WGS) entry which is preliminary data.</text>
</comment>
<dbReference type="EMBL" id="CAOF01000120">
    <property type="protein sequence ID" value="CCO47546.1"/>
    <property type="molecule type" value="Genomic_DNA"/>
</dbReference>
<protein>
    <recommendedName>
        <fullName evidence="3">Lysozyme inhibitor LprI N-terminal domain-containing protein</fullName>
    </recommendedName>
</protein>
<evidence type="ECO:0000313" key="2">
    <source>
        <dbReference type="Proteomes" id="UP000018211"/>
    </source>
</evidence>
<accession>A0AAV2VS65</accession>
<gene>
    <name evidence="1" type="ORF">VIBNISOn1_30245</name>
</gene>
<organism evidence="1 2">
    <name type="scientific">Vibrio nigripulchritudo SOn1</name>
    <dbReference type="NCBI Taxonomy" id="1238450"/>
    <lineage>
        <taxon>Bacteria</taxon>
        <taxon>Pseudomonadati</taxon>
        <taxon>Pseudomonadota</taxon>
        <taxon>Gammaproteobacteria</taxon>
        <taxon>Vibrionales</taxon>
        <taxon>Vibrionaceae</taxon>
        <taxon>Vibrio</taxon>
    </lineage>
</organism>
<reference evidence="1 2" key="1">
    <citation type="journal article" date="2013" name="ISME J.">
        <title>Comparative genomics of pathogenic lineages of Vibrio nigripulchritudo identifies virulence-associated traits.</title>
        <authorList>
            <person name="Goudenege D."/>
            <person name="Labreuche Y."/>
            <person name="Krin E."/>
            <person name="Ansquer D."/>
            <person name="Mangenot S."/>
            <person name="Calteau A."/>
            <person name="Medigue C."/>
            <person name="Mazel D."/>
            <person name="Polz M.F."/>
            <person name="Le Roux F."/>
        </authorList>
    </citation>
    <scope>NUCLEOTIDE SEQUENCE [LARGE SCALE GENOMIC DNA]</scope>
    <source>
        <strain evidence="1 2">SOn1</strain>
    </source>
</reference>
<dbReference type="Proteomes" id="UP000018211">
    <property type="component" value="Unassembled WGS sequence"/>
</dbReference>
<evidence type="ECO:0000313" key="1">
    <source>
        <dbReference type="EMBL" id="CCO47546.1"/>
    </source>
</evidence>